<accession>G5SHL2</accession>
<feature type="non-terminal residue" evidence="1">
    <location>
        <position position="33"/>
    </location>
</feature>
<evidence type="ECO:0000313" key="2">
    <source>
        <dbReference type="Proteomes" id="UP000003536"/>
    </source>
</evidence>
<reference evidence="1 2" key="1">
    <citation type="journal article" date="2011" name="BMC Genomics">
        <title>Genome sequencing reveals diversification of virulence factor content and possible host adaptation in distinct subpopulations of Salmonella enterica.</title>
        <authorList>
            <person name="den Bakker H.C."/>
            <person name="Moreno Switt A.I."/>
            <person name="Govoni G."/>
            <person name="Cummings C.A."/>
            <person name="Ranieri M.L."/>
            <person name="Degoricija L."/>
            <person name="Hoelzer K."/>
            <person name="Rodriguez-Rivera L.D."/>
            <person name="Brown S."/>
            <person name="Bolchacova E."/>
            <person name="Furtado M.R."/>
            <person name="Wiedmann M."/>
        </authorList>
    </citation>
    <scope>NUCLEOTIDE SEQUENCE [LARGE SCALE GENOMIC DNA]</scope>
    <source>
        <strain evidence="1 2">A4-580</strain>
    </source>
</reference>
<comment type="caution">
    <text evidence="1">The sequence shown here is derived from an EMBL/GenBank/DDBJ whole genome shotgun (WGS) entry which is preliminary data.</text>
</comment>
<proteinExistence type="predicted"/>
<sequence>MFSATPCCVFNFCQARTRSYSSLAGDYLDFSVM</sequence>
<organism evidence="1 2">
    <name type="scientific">Salmonella enterica subsp. enterica serovar Wandsworth str. A4-580</name>
    <dbReference type="NCBI Taxonomy" id="913086"/>
    <lineage>
        <taxon>Bacteria</taxon>
        <taxon>Pseudomonadati</taxon>
        <taxon>Pseudomonadota</taxon>
        <taxon>Gammaproteobacteria</taxon>
        <taxon>Enterobacterales</taxon>
        <taxon>Enterobacteriaceae</taxon>
        <taxon>Salmonella</taxon>
    </lineage>
</organism>
<dbReference type="AlphaFoldDB" id="G5SHL2"/>
<dbReference type="EMBL" id="AFCX01001667">
    <property type="protein sequence ID" value="EHC99281.1"/>
    <property type="molecule type" value="Genomic_DNA"/>
</dbReference>
<name>G5SHL2_SALET</name>
<gene>
    <name evidence="1" type="ORF">LTSEWAN_5108</name>
</gene>
<dbReference type="Proteomes" id="UP000003536">
    <property type="component" value="Unassembled WGS sequence"/>
</dbReference>
<protein>
    <submittedName>
        <fullName evidence="1">Uncharacterized protein</fullName>
    </submittedName>
</protein>
<evidence type="ECO:0000313" key="1">
    <source>
        <dbReference type="EMBL" id="EHC99281.1"/>
    </source>
</evidence>